<protein>
    <recommendedName>
        <fullName evidence="8">Inositol-1-monophosphatase</fullName>
        <ecNumber evidence="8">3.1.3.25</ecNumber>
    </recommendedName>
</protein>
<evidence type="ECO:0000256" key="2">
    <source>
        <dbReference type="ARBA" id="ARBA00001946"/>
    </source>
</evidence>
<dbReference type="InterPro" id="IPR020583">
    <property type="entry name" value="Inositol_monoP_metal-BS"/>
</dbReference>
<evidence type="ECO:0000313" key="10">
    <source>
        <dbReference type="Proteomes" id="UP000779809"/>
    </source>
</evidence>
<dbReference type="FunFam" id="3.40.190.80:FF:000002">
    <property type="entry name" value="Inositol-1-monophosphatase"/>
    <property type="match status" value="1"/>
</dbReference>
<evidence type="ECO:0000256" key="4">
    <source>
        <dbReference type="ARBA" id="ARBA00022723"/>
    </source>
</evidence>
<evidence type="ECO:0000256" key="7">
    <source>
        <dbReference type="PIRSR" id="PIRSR600760-2"/>
    </source>
</evidence>
<dbReference type="EC" id="3.1.3.25" evidence="8"/>
<dbReference type="CDD" id="cd01639">
    <property type="entry name" value="IMPase"/>
    <property type="match status" value="1"/>
</dbReference>
<evidence type="ECO:0000256" key="5">
    <source>
        <dbReference type="ARBA" id="ARBA00022801"/>
    </source>
</evidence>
<evidence type="ECO:0000256" key="1">
    <source>
        <dbReference type="ARBA" id="ARBA00001033"/>
    </source>
</evidence>
<dbReference type="Gene3D" id="3.40.190.80">
    <property type="match status" value="1"/>
</dbReference>
<comment type="similarity">
    <text evidence="3 8">Belongs to the inositol monophosphatase superfamily.</text>
</comment>
<comment type="catalytic activity">
    <reaction evidence="1 8">
        <text>a myo-inositol phosphate + H2O = myo-inositol + phosphate</text>
        <dbReference type="Rhea" id="RHEA:24056"/>
        <dbReference type="ChEBI" id="CHEBI:15377"/>
        <dbReference type="ChEBI" id="CHEBI:17268"/>
        <dbReference type="ChEBI" id="CHEBI:43474"/>
        <dbReference type="ChEBI" id="CHEBI:84139"/>
        <dbReference type="EC" id="3.1.3.25"/>
    </reaction>
</comment>
<accession>A0A932EP74</accession>
<proteinExistence type="inferred from homology"/>
<keyword evidence="5 8" id="KW-0378">Hydrolase</keyword>
<reference evidence="9" key="1">
    <citation type="submission" date="2020-07" db="EMBL/GenBank/DDBJ databases">
        <title>Huge and variable diversity of episymbiotic CPR bacteria and DPANN archaea in groundwater ecosystems.</title>
        <authorList>
            <person name="He C.Y."/>
            <person name="Keren R."/>
            <person name="Whittaker M."/>
            <person name="Farag I.F."/>
            <person name="Doudna J."/>
            <person name="Cate J.H.D."/>
            <person name="Banfield J.F."/>
        </authorList>
    </citation>
    <scope>NUCLEOTIDE SEQUENCE</scope>
    <source>
        <strain evidence="9">NC_groundwater_580_Pr5_B-0.1um_64_19</strain>
    </source>
</reference>
<dbReference type="GO" id="GO:0007165">
    <property type="term" value="P:signal transduction"/>
    <property type="evidence" value="ECO:0007669"/>
    <property type="project" value="TreeGrafter"/>
</dbReference>
<dbReference type="FunFam" id="3.30.540.10:FF:000003">
    <property type="entry name" value="Inositol-1-monophosphatase"/>
    <property type="match status" value="1"/>
</dbReference>
<dbReference type="GO" id="GO:0006020">
    <property type="term" value="P:inositol metabolic process"/>
    <property type="evidence" value="ECO:0007669"/>
    <property type="project" value="TreeGrafter"/>
</dbReference>
<dbReference type="Pfam" id="PF00459">
    <property type="entry name" value="Inositol_P"/>
    <property type="match status" value="1"/>
</dbReference>
<gene>
    <name evidence="9" type="ORF">HYX28_00545</name>
</gene>
<dbReference type="PANTHER" id="PTHR20854">
    <property type="entry name" value="INOSITOL MONOPHOSPHATASE"/>
    <property type="match status" value="1"/>
</dbReference>
<dbReference type="InterPro" id="IPR000760">
    <property type="entry name" value="Inositol_monophosphatase-like"/>
</dbReference>
<feature type="binding site" evidence="7">
    <location>
        <position position="66"/>
    </location>
    <ligand>
        <name>Mg(2+)</name>
        <dbReference type="ChEBI" id="CHEBI:18420"/>
        <label>1</label>
        <note>catalytic</note>
    </ligand>
</feature>
<feature type="binding site" evidence="7">
    <location>
        <position position="82"/>
    </location>
    <ligand>
        <name>Mg(2+)</name>
        <dbReference type="ChEBI" id="CHEBI:18420"/>
        <label>1</label>
        <note>catalytic</note>
    </ligand>
</feature>
<dbReference type="Proteomes" id="UP000779809">
    <property type="component" value="Unassembled WGS sequence"/>
</dbReference>
<dbReference type="AlphaFoldDB" id="A0A932EP74"/>
<dbReference type="SUPFAM" id="SSF56655">
    <property type="entry name" value="Carbohydrate phosphatase"/>
    <property type="match status" value="1"/>
</dbReference>
<evidence type="ECO:0000256" key="8">
    <source>
        <dbReference type="RuleBase" id="RU364068"/>
    </source>
</evidence>
<keyword evidence="4 7" id="KW-0479">Metal-binding</keyword>
<dbReference type="GO" id="GO:0046854">
    <property type="term" value="P:phosphatidylinositol phosphate biosynthetic process"/>
    <property type="evidence" value="ECO:0007669"/>
    <property type="project" value="InterPro"/>
</dbReference>
<organism evidence="9 10">
    <name type="scientific">Candidatus Korobacter versatilis</name>
    <dbReference type="NCBI Taxonomy" id="658062"/>
    <lineage>
        <taxon>Bacteria</taxon>
        <taxon>Pseudomonadati</taxon>
        <taxon>Acidobacteriota</taxon>
        <taxon>Terriglobia</taxon>
        <taxon>Terriglobales</taxon>
        <taxon>Candidatus Korobacteraceae</taxon>
        <taxon>Candidatus Korobacter</taxon>
    </lineage>
</organism>
<dbReference type="GO" id="GO:0046872">
    <property type="term" value="F:metal ion binding"/>
    <property type="evidence" value="ECO:0007669"/>
    <property type="project" value="UniProtKB-KW"/>
</dbReference>
<dbReference type="Gene3D" id="3.30.540.10">
    <property type="entry name" value="Fructose-1,6-Bisphosphatase, subunit A, domain 1"/>
    <property type="match status" value="1"/>
</dbReference>
<keyword evidence="6 7" id="KW-0460">Magnesium</keyword>
<evidence type="ECO:0000313" key="9">
    <source>
        <dbReference type="EMBL" id="MBI2677248.1"/>
    </source>
</evidence>
<sequence length="279" mass="30577">MSSDFLPFIEQTAREAGALLLRHFKARVKIEYKGDVDLVTVADRESETLIVGRIRERYPKHDILGEEGTRSETGADYKWYIDPLDGTTNFAHGFPVFCVSIALEHKRQRIAGVLYDPTRDELFAAAKGSGATLNGARISVSKTAKLSEALVATGFPSHKRHKNPNIHFYHQITLRTHGVRRAGSAALDLANVASGRVDGFWEFNLNPWDTAAGVLLVEEAGGRVTDFNGGAFDISSREVCASNAELHPALLAEFRAIFEGRVEGVPDAVEYAAARKAPK</sequence>
<feature type="binding site" evidence="7">
    <location>
        <position position="85"/>
    </location>
    <ligand>
        <name>Mg(2+)</name>
        <dbReference type="ChEBI" id="CHEBI:18420"/>
        <label>1</label>
        <note>catalytic</note>
    </ligand>
</feature>
<dbReference type="PANTHER" id="PTHR20854:SF4">
    <property type="entry name" value="INOSITOL-1-MONOPHOSPHATASE-RELATED"/>
    <property type="match status" value="1"/>
</dbReference>
<dbReference type="EMBL" id="JACPNR010000002">
    <property type="protein sequence ID" value="MBI2677248.1"/>
    <property type="molecule type" value="Genomic_DNA"/>
</dbReference>
<name>A0A932EP74_9BACT</name>
<feature type="binding site" evidence="7">
    <location>
        <position position="84"/>
    </location>
    <ligand>
        <name>Mg(2+)</name>
        <dbReference type="ChEBI" id="CHEBI:18420"/>
        <label>1</label>
        <note>catalytic</note>
    </ligand>
</feature>
<dbReference type="InterPro" id="IPR033942">
    <property type="entry name" value="IMPase"/>
</dbReference>
<feature type="binding site" evidence="7">
    <location>
        <position position="209"/>
    </location>
    <ligand>
        <name>Mg(2+)</name>
        <dbReference type="ChEBI" id="CHEBI:18420"/>
        <label>1</label>
        <note>catalytic</note>
    </ligand>
</feature>
<dbReference type="PROSITE" id="PS00629">
    <property type="entry name" value="IMP_1"/>
    <property type="match status" value="1"/>
</dbReference>
<dbReference type="PRINTS" id="PR00377">
    <property type="entry name" value="IMPHPHTASES"/>
</dbReference>
<dbReference type="GO" id="GO:0008934">
    <property type="term" value="F:inositol monophosphate 1-phosphatase activity"/>
    <property type="evidence" value="ECO:0007669"/>
    <property type="project" value="InterPro"/>
</dbReference>
<evidence type="ECO:0000256" key="6">
    <source>
        <dbReference type="ARBA" id="ARBA00022842"/>
    </source>
</evidence>
<evidence type="ECO:0000256" key="3">
    <source>
        <dbReference type="ARBA" id="ARBA00009759"/>
    </source>
</evidence>
<dbReference type="InterPro" id="IPR020550">
    <property type="entry name" value="Inositol_monophosphatase_CS"/>
</dbReference>
<comment type="caution">
    <text evidence="9">The sequence shown here is derived from an EMBL/GenBank/DDBJ whole genome shotgun (WGS) entry which is preliminary data.</text>
</comment>
<dbReference type="PROSITE" id="PS00630">
    <property type="entry name" value="IMP_2"/>
    <property type="match status" value="1"/>
</dbReference>
<comment type="cofactor">
    <cofactor evidence="2 7 8">
        <name>Mg(2+)</name>
        <dbReference type="ChEBI" id="CHEBI:18420"/>
    </cofactor>
</comment>